<name>A0A6J4K8W0_9BACT</name>
<gene>
    <name evidence="2" type="ORF">AVDCRST_MAG68-164</name>
</gene>
<evidence type="ECO:0000256" key="1">
    <source>
        <dbReference type="SAM" id="MobiDB-lite"/>
    </source>
</evidence>
<dbReference type="AlphaFoldDB" id="A0A6J4K8W0"/>
<sequence>MDQNENNPGNVERQMDDSTGGRSEGERLHDQDDMTGREGMAGAGSGVSGNDVERGERQAATAPDPQDGSYGNDSGFSAAGSEGERAAPGRTENGGLGTGQDVSGTTDSTAGGSSRDF</sequence>
<proteinExistence type="predicted"/>
<feature type="compositionally biased region" description="Basic and acidic residues" evidence="1">
    <location>
        <begin position="23"/>
        <end position="36"/>
    </location>
</feature>
<protein>
    <submittedName>
        <fullName evidence="2">Uncharacterized protein</fullName>
    </submittedName>
</protein>
<evidence type="ECO:0000313" key="2">
    <source>
        <dbReference type="EMBL" id="CAA9298527.1"/>
    </source>
</evidence>
<feature type="region of interest" description="Disordered" evidence="1">
    <location>
        <begin position="1"/>
        <end position="117"/>
    </location>
</feature>
<organism evidence="2">
    <name type="scientific">uncultured Gemmatimonadota bacterium</name>
    <dbReference type="NCBI Taxonomy" id="203437"/>
    <lineage>
        <taxon>Bacteria</taxon>
        <taxon>Pseudomonadati</taxon>
        <taxon>Gemmatimonadota</taxon>
        <taxon>environmental samples</taxon>
    </lineage>
</organism>
<dbReference type="EMBL" id="CADCTW010000016">
    <property type="protein sequence ID" value="CAA9298527.1"/>
    <property type="molecule type" value="Genomic_DNA"/>
</dbReference>
<reference evidence="2" key="1">
    <citation type="submission" date="2020-02" db="EMBL/GenBank/DDBJ databases">
        <authorList>
            <person name="Meier V. D."/>
        </authorList>
    </citation>
    <scope>NUCLEOTIDE SEQUENCE</scope>
    <source>
        <strain evidence="2">AVDCRST_MAG68</strain>
    </source>
</reference>
<feature type="compositionally biased region" description="Low complexity" evidence="1">
    <location>
        <begin position="103"/>
        <end position="117"/>
    </location>
</feature>
<accession>A0A6J4K8W0</accession>